<evidence type="ECO:0000256" key="1">
    <source>
        <dbReference type="SAM" id="MobiDB-lite"/>
    </source>
</evidence>
<sequence>MCNDLRARPAPKLPPHTGRAGTLSLFLGSNNLIWSPRQHQNGQTTSSQNRILMLSVTTDAPSRLQEYSGFAACDPDVISRRSDAEDAQQTRRERNAPFSSSTVASLIRSSSVLTVRTPPGSGTVGYGRAASVRTPDPSRIVPEAPVPGVTDDSGDEEDFPLPVEERR</sequence>
<feature type="region of interest" description="Disordered" evidence="1">
    <location>
        <begin position="114"/>
        <end position="167"/>
    </location>
</feature>
<dbReference type="EMBL" id="RJVU01006538">
    <property type="protein sequence ID" value="ROL54708.1"/>
    <property type="molecule type" value="Genomic_DNA"/>
</dbReference>
<proteinExistence type="predicted"/>
<comment type="caution">
    <text evidence="2">The sequence shown here is derived from an EMBL/GenBank/DDBJ whole genome shotgun (WGS) entry which is preliminary data.</text>
</comment>
<accession>A0A3N0Z9T9</accession>
<evidence type="ECO:0000313" key="3">
    <source>
        <dbReference type="Proteomes" id="UP000281406"/>
    </source>
</evidence>
<dbReference type="Proteomes" id="UP000281406">
    <property type="component" value="Unassembled WGS sequence"/>
</dbReference>
<feature type="compositionally biased region" description="Basic and acidic residues" evidence="1">
    <location>
        <begin position="77"/>
        <end position="95"/>
    </location>
</feature>
<name>A0A3N0Z9T9_ANAGA</name>
<feature type="region of interest" description="Disordered" evidence="1">
    <location>
        <begin position="77"/>
        <end position="102"/>
    </location>
</feature>
<evidence type="ECO:0000313" key="2">
    <source>
        <dbReference type="EMBL" id="ROL54708.1"/>
    </source>
</evidence>
<keyword evidence="3" id="KW-1185">Reference proteome</keyword>
<reference evidence="2 3" key="1">
    <citation type="submission" date="2018-10" db="EMBL/GenBank/DDBJ databases">
        <title>Genome assembly for a Yunnan-Guizhou Plateau 3E fish, Anabarilius grahami (Regan), and its evolutionary and genetic applications.</title>
        <authorList>
            <person name="Jiang W."/>
        </authorList>
    </citation>
    <scope>NUCLEOTIDE SEQUENCE [LARGE SCALE GENOMIC DNA]</scope>
    <source>
        <strain evidence="2">AG-KIZ</strain>
        <tissue evidence="2">Muscle</tissue>
    </source>
</reference>
<gene>
    <name evidence="2" type="ORF">DPX16_1594</name>
</gene>
<protein>
    <submittedName>
        <fullName evidence="2">Uncharacterized protein</fullName>
    </submittedName>
</protein>
<organism evidence="2 3">
    <name type="scientific">Anabarilius grahami</name>
    <name type="common">Kanglang fish</name>
    <name type="synonym">Barilius grahami</name>
    <dbReference type="NCBI Taxonomy" id="495550"/>
    <lineage>
        <taxon>Eukaryota</taxon>
        <taxon>Metazoa</taxon>
        <taxon>Chordata</taxon>
        <taxon>Craniata</taxon>
        <taxon>Vertebrata</taxon>
        <taxon>Euteleostomi</taxon>
        <taxon>Actinopterygii</taxon>
        <taxon>Neopterygii</taxon>
        <taxon>Teleostei</taxon>
        <taxon>Ostariophysi</taxon>
        <taxon>Cypriniformes</taxon>
        <taxon>Xenocyprididae</taxon>
        <taxon>Xenocypridinae</taxon>
        <taxon>Xenocypridinae incertae sedis</taxon>
        <taxon>Anabarilius</taxon>
    </lineage>
</organism>
<dbReference type="AlphaFoldDB" id="A0A3N0Z9T9"/>